<accession>A0A3N6T007</accession>
<gene>
    <name evidence="1" type="ORF">F2Q68_00005719</name>
</gene>
<dbReference type="EMBL" id="QGKW02001660">
    <property type="protein sequence ID" value="KAF2583435.1"/>
    <property type="molecule type" value="Genomic_DNA"/>
</dbReference>
<comment type="caution">
    <text evidence="1">The sequence shown here is derived from an EMBL/GenBank/DDBJ whole genome shotgun (WGS) entry which is preliminary data.</text>
</comment>
<dbReference type="Proteomes" id="UP000712281">
    <property type="component" value="Unassembled WGS sequence"/>
</dbReference>
<dbReference type="AlphaFoldDB" id="A0A3N6T007"/>
<proteinExistence type="predicted"/>
<name>A0A3N6T007_BRACR</name>
<evidence type="ECO:0000313" key="1">
    <source>
        <dbReference type="EMBL" id="KAF2583435.1"/>
    </source>
</evidence>
<reference evidence="1" key="1">
    <citation type="submission" date="2019-12" db="EMBL/GenBank/DDBJ databases">
        <title>Genome sequencing and annotation of Brassica cretica.</title>
        <authorList>
            <person name="Studholme D.J."/>
            <person name="Sarris P.F."/>
        </authorList>
    </citation>
    <scope>NUCLEOTIDE SEQUENCE</scope>
    <source>
        <strain evidence="1">PFS-001/15</strain>
        <tissue evidence="1">Leaf</tissue>
    </source>
</reference>
<sequence length="57" mass="6566">MKDRLSKMRLLESLIAKKDPLAEYEEALKKKLYLVLSEVPLVMFEMKTHGVNVTAES</sequence>
<protein>
    <submittedName>
        <fullName evidence="1">Uncharacterized protein</fullName>
    </submittedName>
</protein>
<evidence type="ECO:0000313" key="2">
    <source>
        <dbReference type="Proteomes" id="UP000712281"/>
    </source>
</evidence>
<organism evidence="1 2">
    <name type="scientific">Brassica cretica</name>
    <name type="common">Mustard</name>
    <dbReference type="NCBI Taxonomy" id="69181"/>
    <lineage>
        <taxon>Eukaryota</taxon>
        <taxon>Viridiplantae</taxon>
        <taxon>Streptophyta</taxon>
        <taxon>Embryophyta</taxon>
        <taxon>Tracheophyta</taxon>
        <taxon>Spermatophyta</taxon>
        <taxon>Magnoliopsida</taxon>
        <taxon>eudicotyledons</taxon>
        <taxon>Gunneridae</taxon>
        <taxon>Pentapetalae</taxon>
        <taxon>rosids</taxon>
        <taxon>malvids</taxon>
        <taxon>Brassicales</taxon>
        <taxon>Brassicaceae</taxon>
        <taxon>Brassiceae</taxon>
        <taxon>Brassica</taxon>
    </lineage>
</organism>